<reference evidence="3" key="1">
    <citation type="submission" date="2021-10" db="EMBL/GenBank/DDBJ databases">
        <authorList>
            <person name="Piombo E."/>
        </authorList>
    </citation>
    <scope>NUCLEOTIDE SEQUENCE</scope>
</reference>
<sequence length="315" mass="33828">MVGPAKEIIDRLSVDCKEGGSFYVCQDKPVQFIGCCTLDPCKTDDGNCPTENLRNTTFDKLHYSQFKAQGCLSNAPQDIFYTCANNDPPFMGCCAQNPCQSNGCAATNLSSAVLSKNKENASVFLPAETGANYRAPSPGATAGIAIGAVVGSLVMIVLGLMWFRRRAKAKNNNTSGQPPSWMSPNTAAAPFLGSYTNLNTSGNGTPPPYSSPPMQLHGQQQQGGFWQSPPVGSYQFQGPYDNRRLLGPQSSGYLPGLVNGNEDGWWRQQPQQTVLQELPPQHGLVELPEEQKVGKTPSHPIQDEDDSNGPGKVGD</sequence>
<evidence type="ECO:0000256" key="2">
    <source>
        <dbReference type="SAM" id="Phobius"/>
    </source>
</evidence>
<keyword evidence="2" id="KW-1133">Transmembrane helix</keyword>
<evidence type="ECO:0000256" key="1">
    <source>
        <dbReference type="SAM" id="MobiDB-lite"/>
    </source>
</evidence>
<dbReference type="Proteomes" id="UP000696573">
    <property type="component" value="Unassembled WGS sequence"/>
</dbReference>
<dbReference type="AlphaFoldDB" id="A0A9N9W0H7"/>
<comment type="caution">
    <text evidence="3">The sequence shown here is derived from an EMBL/GenBank/DDBJ whole genome shotgun (WGS) entry which is preliminary data.</text>
</comment>
<protein>
    <submittedName>
        <fullName evidence="3">Uncharacterized protein</fullName>
    </submittedName>
</protein>
<keyword evidence="4" id="KW-1185">Reference proteome</keyword>
<organism evidence="3 4">
    <name type="scientific">Clonostachys rhizophaga</name>
    <dbReference type="NCBI Taxonomy" id="160324"/>
    <lineage>
        <taxon>Eukaryota</taxon>
        <taxon>Fungi</taxon>
        <taxon>Dikarya</taxon>
        <taxon>Ascomycota</taxon>
        <taxon>Pezizomycotina</taxon>
        <taxon>Sordariomycetes</taxon>
        <taxon>Hypocreomycetidae</taxon>
        <taxon>Hypocreales</taxon>
        <taxon>Bionectriaceae</taxon>
        <taxon>Clonostachys</taxon>
    </lineage>
</organism>
<dbReference type="EMBL" id="CABFNQ020000756">
    <property type="protein sequence ID" value="CAH0035898.1"/>
    <property type="molecule type" value="Genomic_DNA"/>
</dbReference>
<keyword evidence="2" id="KW-0812">Transmembrane</keyword>
<feature type="compositionally biased region" description="Polar residues" evidence="1">
    <location>
        <begin position="194"/>
        <end position="204"/>
    </location>
</feature>
<keyword evidence="2" id="KW-0472">Membrane</keyword>
<feature type="region of interest" description="Disordered" evidence="1">
    <location>
        <begin position="192"/>
        <end position="248"/>
    </location>
</feature>
<evidence type="ECO:0000313" key="3">
    <source>
        <dbReference type="EMBL" id="CAH0035898.1"/>
    </source>
</evidence>
<feature type="transmembrane region" description="Helical" evidence="2">
    <location>
        <begin position="142"/>
        <end position="163"/>
    </location>
</feature>
<evidence type="ECO:0000313" key="4">
    <source>
        <dbReference type="Proteomes" id="UP000696573"/>
    </source>
</evidence>
<accession>A0A9N9W0H7</accession>
<feature type="region of interest" description="Disordered" evidence="1">
    <location>
        <begin position="273"/>
        <end position="315"/>
    </location>
</feature>
<name>A0A9N9W0H7_9HYPO</name>
<gene>
    <name evidence="3" type="ORF">CRHIZ90672A_00015281</name>
</gene>
<proteinExistence type="predicted"/>
<dbReference type="OrthoDB" id="3692311at2759"/>